<dbReference type="PANTHER" id="PTHR47534:SF3">
    <property type="entry name" value="ALCOHOL DEHYDROGENASE-LIKE C-TERMINAL DOMAIN-CONTAINING PROTEIN"/>
    <property type="match status" value="1"/>
</dbReference>
<protein>
    <submittedName>
        <fullName evidence="2">NAD(P)-binding protein</fullName>
    </submittedName>
</protein>
<evidence type="ECO:0000256" key="1">
    <source>
        <dbReference type="ARBA" id="ARBA00023002"/>
    </source>
</evidence>
<keyword evidence="3" id="KW-1185">Reference proteome</keyword>
<gene>
    <name evidence="2" type="ORF">NKR19_g2177</name>
</gene>
<dbReference type="Proteomes" id="UP001174691">
    <property type="component" value="Unassembled WGS sequence"/>
</dbReference>
<evidence type="ECO:0000313" key="2">
    <source>
        <dbReference type="EMBL" id="KAJ9161574.1"/>
    </source>
</evidence>
<dbReference type="Pfam" id="PF00106">
    <property type="entry name" value="adh_short"/>
    <property type="match status" value="1"/>
</dbReference>
<sequence length="317" mass="33885">MVSLKDVQASNSQIKSTFPSELVAVFVGSTSGIGAYALKEFAHRTAKPRIYFVGRSEEAADKLLVELKSLNPGGEYIFLKCDASLLRSVDELCLEIKARESAINVLFMSQGTLKFSGSTTEGLRYVTAVTYYGRIRFITNLLPILRAGAATAGLGRVVSVFAGSHEGPVLPDDWAGVNLPLSKARGHMASMLTLAHLKLRELAPEVSFVQNHPGAVKTGLVRGDEGFAIQLANGMYPALTKGGVGNGGGVKVVEGVKVAVGVDGERGSGVYSVSWDGQGGVSETEKYVREHTEAGLVEKLWEHTVGEFVRITRKKTV</sequence>
<evidence type="ECO:0000313" key="3">
    <source>
        <dbReference type="Proteomes" id="UP001174691"/>
    </source>
</evidence>
<comment type="caution">
    <text evidence="2">The sequence shown here is derived from an EMBL/GenBank/DDBJ whole genome shotgun (WGS) entry which is preliminary data.</text>
</comment>
<dbReference type="AlphaFoldDB" id="A0AA38RZK6"/>
<dbReference type="PANTHER" id="PTHR47534">
    <property type="entry name" value="YALI0E05731P"/>
    <property type="match status" value="1"/>
</dbReference>
<organism evidence="2 3">
    <name type="scientific">Coniochaeta hoffmannii</name>
    <dbReference type="NCBI Taxonomy" id="91930"/>
    <lineage>
        <taxon>Eukaryota</taxon>
        <taxon>Fungi</taxon>
        <taxon>Dikarya</taxon>
        <taxon>Ascomycota</taxon>
        <taxon>Pezizomycotina</taxon>
        <taxon>Sordariomycetes</taxon>
        <taxon>Sordariomycetidae</taxon>
        <taxon>Coniochaetales</taxon>
        <taxon>Coniochaetaceae</taxon>
        <taxon>Coniochaeta</taxon>
    </lineage>
</organism>
<dbReference type="SUPFAM" id="SSF51735">
    <property type="entry name" value="NAD(P)-binding Rossmann-fold domains"/>
    <property type="match status" value="1"/>
</dbReference>
<dbReference type="InterPro" id="IPR002347">
    <property type="entry name" value="SDR_fam"/>
</dbReference>
<name>A0AA38RZK6_9PEZI</name>
<dbReference type="InterPro" id="IPR052228">
    <property type="entry name" value="Sec_Metab_Biosynth_Oxidored"/>
</dbReference>
<dbReference type="InterPro" id="IPR036291">
    <property type="entry name" value="NAD(P)-bd_dom_sf"/>
</dbReference>
<dbReference type="GO" id="GO:0016491">
    <property type="term" value="F:oxidoreductase activity"/>
    <property type="evidence" value="ECO:0007669"/>
    <property type="project" value="UniProtKB-KW"/>
</dbReference>
<dbReference type="Gene3D" id="3.40.50.720">
    <property type="entry name" value="NAD(P)-binding Rossmann-like Domain"/>
    <property type="match status" value="1"/>
</dbReference>
<reference evidence="2" key="1">
    <citation type="submission" date="2022-07" db="EMBL/GenBank/DDBJ databases">
        <title>Fungi with potential for degradation of polypropylene.</title>
        <authorList>
            <person name="Gostincar C."/>
        </authorList>
    </citation>
    <scope>NUCLEOTIDE SEQUENCE</scope>
    <source>
        <strain evidence="2">EXF-13287</strain>
    </source>
</reference>
<dbReference type="EMBL" id="JANBVN010000021">
    <property type="protein sequence ID" value="KAJ9161574.1"/>
    <property type="molecule type" value="Genomic_DNA"/>
</dbReference>
<proteinExistence type="predicted"/>
<accession>A0AA38RZK6</accession>
<keyword evidence="1" id="KW-0560">Oxidoreductase</keyword>